<protein>
    <submittedName>
        <fullName evidence="1">Cyclase</fullName>
    </submittedName>
</protein>
<dbReference type="PANTHER" id="PTHR31118:SF12">
    <property type="entry name" value="CYCLASE-LIKE PROTEIN 2"/>
    <property type="match status" value="1"/>
</dbReference>
<dbReference type="AlphaFoldDB" id="A0A1B7VV54"/>
<comment type="caution">
    <text evidence="1">The sequence shown here is derived from an EMBL/GenBank/DDBJ whole genome shotgun (WGS) entry which is preliminary data.</text>
</comment>
<dbReference type="InterPro" id="IPR007325">
    <property type="entry name" value="KFase/CYL"/>
</dbReference>
<evidence type="ECO:0000313" key="2">
    <source>
        <dbReference type="Proteomes" id="UP000092382"/>
    </source>
</evidence>
<dbReference type="GO" id="GO:0019441">
    <property type="term" value="P:L-tryptophan catabolic process to kynurenine"/>
    <property type="evidence" value="ECO:0007669"/>
    <property type="project" value="InterPro"/>
</dbReference>
<dbReference type="SUPFAM" id="SSF102198">
    <property type="entry name" value="Putative cyclase"/>
    <property type="match status" value="1"/>
</dbReference>
<proteinExistence type="predicted"/>
<dbReference type="PANTHER" id="PTHR31118">
    <property type="entry name" value="CYCLASE-LIKE PROTEIN 2"/>
    <property type="match status" value="1"/>
</dbReference>
<dbReference type="PATRIC" id="fig|1710894.3.peg.760"/>
<dbReference type="InterPro" id="IPR037175">
    <property type="entry name" value="KFase_sf"/>
</dbReference>
<dbReference type="EMBL" id="LJOY01000046">
    <property type="protein sequence ID" value="OBQ24782.1"/>
    <property type="molecule type" value="Genomic_DNA"/>
</dbReference>
<dbReference type="Gene3D" id="3.50.30.50">
    <property type="entry name" value="Putative cyclase"/>
    <property type="match status" value="1"/>
</dbReference>
<name>A0A1B7VV54_APHFL</name>
<dbReference type="GO" id="GO:0004061">
    <property type="term" value="F:arylformamidase activity"/>
    <property type="evidence" value="ECO:0007669"/>
    <property type="project" value="InterPro"/>
</dbReference>
<gene>
    <name evidence="1" type="ORF">AN481_13570</name>
</gene>
<dbReference type="Pfam" id="PF04199">
    <property type="entry name" value="Cyclase"/>
    <property type="match status" value="1"/>
</dbReference>
<evidence type="ECO:0000313" key="1">
    <source>
        <dbReference type="EMBL" id="OBQ24782.1"/>
    </source>
</evidence>
<reference evidence="1 2" key="1">
    <citation type="submission" date="2015-09" db="EMBL/GenBank/DDBJ databases">
        <title>Whole genome shotgun sequence assembly of Aphanizomenon flos-aquae UKL13.</title>
        <authorList>
            <person name="Driscoll C."/>
        </authorList>
    </citation>
    <scope>NUCLEOTIDE SEQUENCE [LARGE SCALE GENOMIC DNA]</scope>
    <source>
        <strain evidence="1">MDT13</strain>
    </source>
</reference>
<organism evidence="1 2">
    <name type="scientific">Aphanizomenon flos-aquae LD13</name>
    <dbReference type="NCBI Taxonomy" id="1710894"/>
    <lineage>
        <taxon>Bacteria</taxon>
        <taxon>Bacillati</taxon>
        <taxon>Cyanobacteriota</taxon>
        <taxon>Cyanophyceae</taxon>
        <taxon>Nostocales</taxon>
        <taxon>Aphanizomenonaceae</taxon>
        <taxon>Aphanizomenon</taxon>
    </lineage>
</organism>
<dbReference type="Proteomes" id="UP000092382">
    <property type="component" value="Unassembled WGS sequence"/>
</dbReference>
<dbReference type="STRING" id="1803587.GCA_001593825_02854"/>
<sequence length="240" mass="26365">MSQPLSYSSNIHYSRAVHLSHLIDTDIPRWIGDPPVEFTSVAELKNDGYYLRRFSLGEHSATHINAPNSFYADCASVDQYPAASLILPAIVINICEQAAANSDYVLTISDIQAWENEFGEITAGSLVILYTGWQEKWLNHKAFFGQDTAGKMHFPGFGSQVTEFLITHRHIAGLGIDTHGVDSGQDSNFTINRLLLERGLIVLENLTNLDQLPPQHTTVIIGVIRLKGGSGSPAAVMALF</sequence>
<accession>A0A1B7VV54</accession>